<sequence length="346" mass="38300">MIPFIPVGQLKEFLAFLTIPFIGLNFVDIAIILIIAVYAFEGYSLGFVRATADFITFIISFAFGLLFYESISSLLTNNFEIPIGIGNALGFFIAAFVSEFFLILAFRHFIYPQISKITKNRRYPKEAGHIGGIFPGILSAVVLIAFVLTMIIALPFSPFLNSAVSESKLGEPLVSNIQGLDKDLNAIFGRALNDALTFLTIEPASSEFLKLNFQVENIKIDEDSEKGMTQLINLEREKENLPPLTGDQTLRSVARKHCIDMLTRGYFSHYTPEGKSPFDRMAEDDILFESAGENLALAPNSKLAMQGLMKSPGHRTNILSQDFGTIGIGVIDGGIYGRMFCQEFTD</sequence>
<keyword evidence="3 5" id="KW-1133">Transmembrane helix</keyword>
<dbReference type="Gene3D" id="3.40.33.10">
    <property type="entry name" value="CAP"/>
    <property type="match status" value="1"/>
</dbReference>
<dbReference type="InterPro" id="IPR035940">
    <property type="entry name" value="CAP_sf"/>
</dbReference>
<evidence type="ECO:0000313" key="7">
    <source>
        <dbReference type="EMBL" id="KKQ74966.1"/>
    </source>
</evidence>
<dbReference type="Pfam" id="PF00188">
    <property type="entry name" value="CAP"/>
    <property type="match status" value="1"/>
</dbReference>
<evidence type="ECO:0000256" key="2">
    <source>
        <dbReference type="ARBA" id="ARBA00022692"/>
    </source>
</evidence>
<evidence type="ECO:0000256" key="4">
    <source>
        <dbReference type="ARBA" id="ARBA00023136"/>
    </source>
</evidence>
<dbReference type="EMBL" id="LBUZ01000020">
    <property type="protein sequence ID" value="KKQ74966.1"/>
    <property type="molecule type" value="Genomic_DNA"/>
</dbReference>
<organism evidence="7 8">
    <name type="scientific">Candidatus Woesebacteria bacterium GW2011_GWB1_38_5b</name>
    <dbReference type="NCBI Taxonomy" id="1618569"/>
    <lineage>
        <taxon>Bacteria</taxon>
        <taxon>Candidatus Woeseibacteriota</taxon>
    </lineage>
</organism>
<gene>
    <name evidence="7" type="ORF">US96_C0020G0002</name>
</gene>
<dbReference type="InterPro" id="IPR014044">
    <property type="entry name" value="CAP_dom"/>
</dbReference>
<reference evidence="7 8" key="1">
    <citation type="journal article" date="2015" name="Nature">
        <title>rRNA introns, odd ribosomes, and small enigmatic genomes across a large radiation of phyla.</title>
        <authorList>
            <person name="Brown C.T."/>
            <person name="Hug L.A."/>
            <person name="Thomas B.C."/>
            <person name="Sharon I."/>
            <person name="Castelle C.J."/>
            <person name="Singh A."/>
            <person name="Wilkins M.J."/>
            <person name="Williams K.H."/>
            <person name="Banfield J.F."/>
        </authorList>
    </citation>
    <scope>NUCLEOTIDE SEQUENCE [LARGE SCALE GENOMIC DNA]</scope>
</reference>
<dbReference type="Pfam" id="PF02674">
    <property type="entry name" value="Colicin_V"/>
    <property type="match status" value="1"/>
</dbReference>
<feature type="transmembrane region" description="Helical" evidence="5">
    <location>
        <begin position="47"/>
        <end position="68"/>
    </location>
</feature>
<keyword evidence="2 5" id="KW-0812">Transmembrane</keyword>
<dbReference type="Proteomes" id="UP000034181">
    <property type="component" value="Unassembled WGS sequence"/>
</dbReference>
<dbReference type="CDD" id="cd05379">
    <property type="entry name" value="CAP_bacterial"/>
    <property type="match status" value="1"/>
</dbReference>
<proteinExistence type="predicted"/>
<dbReference type="InterPro" id="IPR003825">
    <property type="entry name" value="Colicin-V_CvpA"/>
</dbReference>
<dbReference type="GO" id="GO:0009403">
    <property type="term" value="P:toxin biosynthetic process"/>
    <property type="evidence" value="ECO:0007669"/>
    <property type="project" value="InterPro"/>
</dbReference>
<evidence type="ECO:0000256" key="1">
    <source>
        <dbReference type="ARBA" id="ARBA00004141"/>
    </source>
</evidence>
<keyword evidence="4 5" id="KW-0472">Membrane</keyword>
<accession>A0A0G0NCX7</accession>
<feature type="transmembrane region" description="Helical" evidence="5">
    <location>
        <begin position="13"/>
        <end position="40"/>
    </location>
</feature>
<evidence type="ECO:0000256" key="3">
    <source>
        <dbReference type="ARBA" id="ARBA00022989"/>
    </source>
</evidence>
<comment type="caution">
    <text evidence="7">The sequence shown here is derived from an EMBL/GenBank/DDBJ whole genome shotgun (WGS) entry which is preliminary data.</text>
</comment>
<name>A0A0G0NCX7_9BACT</name>
<feature type="domain" description="SCP" evidence="6">
    <location>
        <begin position="230"/>
        <end position="336"/>
    </location>
</feature>
<dbReference type="SUPFAM" id="SSF55797">
    <property type="entry name" value="PR-1-like"/>
    <property type="match status" value="1"/>
</dbReference>
<dbReference type="GO" id="GO:0016020">
    <property type="term" value="C:membrane"/>
    <property type="evidence" value="ECO:0007669"/>
    <property type="project" value="UniProtKB-SubCell"/>
</dbReference>
<evidence type="ECO:0000256" key="5">
    <source>
        <dbReference type="SAM" id="Phobius"/>
    </source>
</evidence>
<dbReference type="AlphaFoldDB" id="A0A0G0NCX7"/>
<protein>
    <recommendedName>
        <fullName evidence="6">SCP domain-containing protein</fullName>
    </recommendedName>
</protein>
<evidence type="ECO:0000313" key="8">
    <source>
        <dbReference type="Proteomes" id="UP000034181"/>
    </source>
</evidence>
<feature type="transmembrane region" description="Helical" evidence="5">
    <location>
        <begin position="130"/>
        <end position="156"/>
    </location>
</feature>
<feature type="transmembrane region" description="Helical" evidence="5">
    <location>
        <begin position="88"/>
        <end position="110"/>
    </location>
</feature>
<dbReference type="PANTHER" id="PTHR31157:SF1">
    <property type="entry name" value="SCP DOMAIN-CONTAINING PROTEIN"/>
    <property type="match status" value="1"/>
</dbReference>
<comment type="subcellular location">
    <subcellularLocation>
        <location evidence="1">Membrane</location>
        <topology evidence="1">Multi-pass membrane protein</topology>
    </subcellularLocation>
</comment>
<evidence type="ECO:0000259" key="6">
    <source>
        <dbReference type="Pfam" id="PF00188"/>
    </source>
</evidence>
<dbReference type="PANTHER" id="PTHR31157">
    <property type="entry name" value="SCP DOMAIN-CONTAINING PROTEIN"/>
    <property type="match status" value="1"/>
</dbReference>